<dbReference type="PANTHER" id="PTHR32089">
    <property type="entry name" value="METHYL-ACCEPTING CHEMOTAXIS PROTEIN MCPB"/>
    <property type="match status" value="1"/>
</dbReference>
<keyword evidence="1 2" id="KW-0807">Transducer</keyword>
<reference evidence="5" key="1">
    <citation type="submission" date="2024-05" db="EMBL/GenBank/DDBJ databases">
        <title>Isolation and characterization of Sporomusa carbonis sp. nov., a carboxydotrophic hydrogenogen in the genus of Sporomusa isolated from a charcoal burning pile.</title>
        <authorList>
            <person name="Boeer T."/>
            <person name="Rosenbaum F."/>
            <person name="Eysell L."/>
            <person name="Mueller V."/>
            <person name="Daniel R."/>
            <person name="Poehlein A."/>
        </authorList>
    </citation>
    <scope>NUCLEOTIDE SEQUENCE [LARGE SCALE GENOMIC DNA]</scope>
    <source>
        <strain evidence="5">DSM 3132</strain>
    </source>
</reference>
<name>A0ABZ3J066_SPOA4</name>
<dbReference type="Proteomes" id="UP000216052">
    <property type="component" value="Chromosome"/>
</dbReference>
<dbReference type="EMBL" id="CP155571">
    <property type="protein sequence ID" value="XFO71382.1"/>
    <property type="molecule type" value="Genomic_DNA"/>
</dbReference>
<dbReference type="SUPFAM" id="SSF58104">
    <property type="entry name" value="Methyl-accepting chemotaxis protein (MCP) signaling domain"/>
    <property type="match status" value="1"/>
</dbReference>
<evidence type="ECO:0000256" key="1">
    <source>
        <dbReference type="ARBA" id="ARBA00023224"/>
    </source>
</evidence>
<accession>A0ABZ3J066</accession>
<evidence type="ECO:0000256" key="2">
    <source>
        <dbReference type="PROSITE-ProRule" id="PRU00284"/>
    </source>
</evidence>
<feature type="region of interest" description="Disordered" evidence="3">
    <location>
        <begin position="97"/>
        <end position="120"/>
    </location>
</feature>
<dbReference type="Gene3D" id="1.10.287.950">
    <property type="entry name" value="Methyl-accepting chemotaxis protein"/>
    <property type="match status" value="1"/>
</dbReference>
<evidence type="ECO:0000313" key="6">
    <source>
        <dbReference type="Proteomes" id="UP000216052"/>
    </source>
</evidence>
<gene>
    <name evidence="5" type="primary">mcpB_6</name>
    <name evidence="5" type="ORF">SPACI_013970</name>
</gene>
<feature type="compositionally biased region" description="Polar residues" evidence="3">
    <location>
        <begin position="106"/>
        <end position="120"/>
    </location>
</feature>
<protein>
    <submittedName>
        <fullName evidence="5">Methyl-accepting chemotaxis protein McpB</fullName>
    </submittedName>
</protein>
<evidence type="ECO:0000259" key="4">
    <source>
        <dbReference type="PROSITE" id="PS50111"/>
    </source>
</evidence>
<evidence type="ECO:0000313" key="5">
    <source>
        <dbReference type="EMBL" id="XFO71382.1"/>
    </source>
</evidence>
<organism evidence="5 6">
    <name type="scientific">Sporomusa acidovorans (strain ATCC 49682 / DSM 3132 / Mol)</name>
    <dbReference type="NCBI Taxonomy" id="1123286"/>
    <lineage>
        <taxon>Bacteria</taxon>
        <taxon>Bacillati</taxon>
        <taxon>Bacillota</taxon>
        <taxon>Negativicutes</taxon>
        <taxon>Selenomonadales</taxon>
        <taxon>Sporomusaceae</taxon>
        <taxon>Sporomusa</taxon>
    </lineage>
</organism>
<dbReference type="PANTHER" id="PTHR32089:SF114">
    <property type="entry name" value="METHYL-ACCEPTING CHEMOTAXIS PROTEIN MCPB"/>
    <property type="match status" value="1"/>
</dbReference>
<dbReference type="PROSITE" id="PS50111">
    <property type="entry name" value="CHEMOTAXIS_TRANSDUC_2"/>
    <property type="match status" value="1"/>
</dbReference>
<dbReference type="Pfam" id="PF00015">
    <property type="entry name" value="MCPsignal"/>
    <property type="match status" value="1"/>
</dbReference>
<sequence length="148" mass="16287">MVAEEVRKLAEQSQDAAKQITELISEVQAKTDSAVTYMNDGKKEVDTGTNVVSMAGQSFEEILTMIRNMTNQIHETSAAVQEITNGIQRVVNAVQDNEKESRKTAEQTQTISAATEEQSASVEEIASASQHLAKMAEELQQAIRKFKI</sequence>
<keyword evidence="6" id="KW-1185">Reference proteome</keyword>
<feature type="domain" description="Methyl-accepting transducer" evidence="4">
    <location>
        <begin position="1"/>
        <end position="133"/>
    </location>
</feature>
<dbReference type="InterPro" id="IPR004089">
    <property type="entry name" value="MCPsignal_dom"/>
</dbReference>
<proteinExistence type="predicted"/>
<evidence type="ECO:0000256" key="3">
    <source>
        <dbReference type="SAM" id="MobiDB-lite"/>
    </source>
</evidence>